<sequence length="120" mass="14118">MEGLLPLIFRAIRKNKSRRKYKCLSSGAALRYNDFYPQNDHDQGYGNYSYNEEPNYISRVDDDDDQYAKKIDFRRHDSVTEFSNGLYCSPKHRTTRSVDSNGHMNYKARTGSRDYVPPVY</sequence>
<name>A0ACB0M605_TRIPR</name>
<dbReference type="Proteomes" id="UP001177021">
    <property type="component" value="Unassembled WGS sequence"/>
</dbReference>
<evidence type="ECO:0000313" key="1">
    <source>
        <dbReference type="EMBL" id="CAJ2676736.1"/>
    </source>
</evidence>
<accession>A0ACB0M605</accession>
<dbReference type="EMBL" id="CASHSV030000823">
    <property type="protein sequence ID" value="CAJ2676736.1"/>
    <property type="molecule type" value="Genomic_DNA"/>
</dbReference>
<organism evidence="1 2">
    <name type="scientific">Trifolium pratense</name>
    <name type="common">Red clover</name>
    <dbReference type="NCBI Taxonomy" id="57577"/>
    <lineage>
        <taxon>Eukaryota</taxon>
        <taxon>Viridiplantae</taxon>
        <taxon>Streptophyta</taxon>
        <taxon>Embryophyta</taxon>
        <taxon>Tracheophyta</taxon>
        <taxon>Spermatophyta</taxon>
        <taxon>Magnoliopsida</taxon>
        <taxon>eudicotyledons</taxon>
        <taxon>Gunneridae</taxon>
        <taxon>Pentapetalae</taxon>
        <taxon>rosids</taxon>
        <taxon>fabids</taxon>
        <taxon>Fabales</taxon>
        <taxon>Fabaceae</taxon>
        <taxon>Papilionoideae</taxon>
        <taxon>50 kb inversion clade</taxon>
        <taxon>NPAAA clade</taxon>
        <taxon>Hologalegina</taxon>
        <taxon>IRL clade</taxon>
        <taxon>Trifolieae</taxon>
        <taxon>Trifolium</taxon>
    </lineage>
</organism>
<reference evidence="1" key="1">
    <citation type="submission" date="2023-10" db="EMBL/GenBank/DDBJ databases">
        <authorList>
            <person name="Rodriguez Cubillos JULIANA M."/>
            <person name="De Vega J."/>
        </authorList>
    </citation>
    <scope>NUCLEOTIDE SEQUENCE</scope>
</reference>
<proteinExistence type="predicted"/>
<keyword evidence="2" id="KW-1185">Reference proteome</keyword>
<gene>
    <name evidence="1" type="ORF">MILVUS5_LOCUS39403</name>
</gene>
<protein>
    <submittedName>
        <fullName evidence="1">Uncharacterized protein</fullName>
    </submittedName>
</protein>
<comment type="caution">
    <text evidence="1">The sequence shown here is derived from an EMBL/GenBank/DDBJ whole genome shotgun (WGS) entry which is preliminary data.</text>
</comment>
<evidence type="ECO:0000313" key="2">
    <source>
        <dbReference type="Proteomes" id="UP001177021"/>
    </source>
</evidence>